<dbReference type="PANTHER" id="PTHR30304:SF0">
    <property type="entry name" value="D-TAGATOSE-1,6-BISPHOSPHATE ALDOLASE SUBUNIT GATY-RELATED"/>
    <property type="match status" value="1"/>
</dbReference>
<dbReference type="PIRSF" id="PIRSF001359">
    <property type="entry name" value="F_bP_aldolase_II"/>
    <property type="match status" value="1"/>
</dbReference>
<organism evidence="2 3">
    <name type="scientific">Carboxydichorda subterranea</name>
    <dbReference type="NCBI Taxonomy" id="3109565"/>
    <lineage>
        <taxon>Bacteria</taxon>
        <taxon>Bacillati</taxon>
        <taxon>Bacillota</taxon>
        <taxon>Limnochordia</taxon>
        <taxon>Limnochordales</taxon>
        <taxon>Geochordaceae</taxon>
        <taxon>Carboxydichorda</taxon>
    </lineage>
</organism>
<dbReference type="InterPro" id="IPR013785">
    <property type="entry name" value="Aldolase_TIM"/>
</dbReference>
<name>A0ABZ1BYC1_9FIRM</name>
<evidence type="ECO:0000313" key="3">
    <source>
        <dbReference type="Proteomes" id="UP001332192"/>
    </source>
</evidence>
<evidence type="ECO:0000313" key="2">
    <source>
        <dbReference type="EMBL" id="WRP17491.1"/>
    </source>
</evidence>
<comment type="cofactor">
    <cofactor evidence="1">
        <name>Zn(2+)</name>
        <dbReference type="ChEBI" id="CHEBI:29105"/>
    </cofactor>
</comment>
<dbReference type="RefSeq" id="WP_324716761.1">
    <property type="nucleotide sequence ID" value="NZ_CP141615.1"/>
</dbReference>
<dbReference type="Pfam" id="PF01116">
    <property type="entry name" value="F_bP_aldolase"/>
    <property type="match status" value="1"/>
</dbReference>
<dbReference type="EMBL" id="CP141615">
    <property type="protein sequence ID" value="WRP17491.1"/>
    <property type="molecule type" value="Genomic_DNA"/>
</dbReference>
<sequence length="293" mass="31243">MTLSRRSWQPLKELLQDVLDRPYALAAFNVYDFWVTRAVIRAASDLGVPVIVACGGSDLDIVGPEAVASWVASERSKAPVPVYLHLDHGRDLAEVIRCIAAGFDSVMFDGSQLPFEKNVQKTREVVYAARSTGAVVEGAVGRIPSKGQGEPGVAITSEDRVSVEMVSLFVQETGVDLVAVPVGSAHGAYAAGTRTHLDLDLVRALSQQVRVPLALHGGSGVDENDIRAAIGMALGKVNFGSVLRAAHTGAIREFCHASPARDPAELGQMTVESVYESARAKLSLLFEAVRQGR</sequence>
<dbReference type="SUPFAM" id="SSF51569">
    <property type="entry name" value="Aldolase"/>
    <property type="match status" value="1"/>
</dbReference>
<dbReference type="InterPro" id="IPR050246">
    <property type="entry name" value="Class_II_FBP_aldolase"/>
</dbReference>
<proteinExistence type="predicted"/>
<dbReference type="Proteomes" id="UP001332192">
    <property type="component" value="Chromosome"/>
</dbReference>
<gene>
    <name evidence="2" type="ORF">U7230_00285</name>
</gene>
<accession>A0ABZ1BYC1</accession>
<dbReference type="Gene3D" id="3.20.20.70">
    <property type="entry name" value="Aldolase class I"/>
    <property type="match status" value="1"/>
</dbReference>
<evidence type="ECO:0000256" key="1">
    <source>
        <dbReference type="ARBA" id="ARBA00001947"/>
    </source>
</evidence>
<reference evidence="2 3" key="1">
    <citation type="journal article" date="2024" name="Front. Microbiol.">
        <title>Novel thermophilic genera Geochorda gen. nov. and Carboxydochorda gen. nov. from the deep terrestrial subsurface reveal the ecophysiological diversity in the class Limnochordia.</title>
        <authorList>
            <person name="Karnachuk O.V."/>
            <person name="Lukina A.P."/>
            <person name="Avakyan M.R."/>
            <person name="Kadnikov V.V."/>
            <person name="Begmatov S."/>
            <person name="Beletsky A.V."/>
            <person name="Vlasova K.G."/>
            <person name="Novikov A.A."/>
            <person name="Shcherbakova V.A."/>
            <person name="Mardanov A.V."/>
            <person name="Ravin N.V."/>
        </authorList>
    </citation>
    <scope>NUCLEOTIDE SEQUENCE [LARGE SCALE GENOMIC DNA]</scope>
    <source>
        <strain evidence="2 3">L945</strain>
    </source>
</reference>
<keyword evidence="3" id="KW-1185">Reference proteome</keyword>
<dbReference type="PANTHER" id="PTHR30304">
    <property type="entry name" value="D-TAGATOSE-1,6-BISPHOSPHATE ALDOLASE"/>
    <property type="match status" value="1"/>
</dbReference>
<dbReference type="InterPro" id="IPR000771">
    <property type="entry name" value="FBA_II"/>
</dbReference>
<protein>
    <submittedName>
        <fullName evidence="2">Class II fructose-bisphosphate aldolase</fullName>
    </submittedName>
</protein>